<dbReference type="SUPFAM" id="SSF56112">
    <property type="entry name" value="Protein kinase-like (PK-like)"/>
    <property type="match status" value="1"/>
</dbReference>
<dbReference type="InParanoid" id="G3TXP8"/>
<sequence length="84" mass="9283">YGYLVSWFSFSFGIVLWEITTGKIPFEGCDSRKICELAESEGYQEPLGEGCPPQLQEIIGGYQAYEPSEQPPVDGRALSGLSIF</sequence>
<protein>
    <recommendedName>
        <fullName evidence="2">Serine-threonine/tyrosine-protein kinase catalytic domain-containing protein</fullName>
    </recommendedName>
</protein>
<evidence type="ECO:0000313" key="3">
    <source>
        <dbReference type="Ensembl" id="ENSLAFP00000020356.1"/>
    </source>
</evidence>
<dbReference type="GO" id="GO:0004672">
    <property type="term" value="F:protein kinase activity"/>
    <property type="evidence" value="ECO:0007669"/>
    <property type="project" value="InterPro"/>
</dbReference>
<dbReference type="STRING" id="9785.ENSLAFP00000020356"/>
<feature type="chain" id="PRO_5003455830" description="Serine-threonine/tyrosine-protein kinase catalytic domain-containing protein" evidence="1">
    <location>
        <begin position="23"/>
        <end position="84"/>
    </location>
</feature>
<dbReference type="Proteomes" id="UP000007646">
    <property type="component" value="Unassembled WGS sequence"/>
</dbReference>
<keyword evidence="1" id="KW-0732">Signal</keyword>
<reference evidence="3 4" key="1">
    <citation type="submission" date="2009-06" db="EMBL/GenBank/DDBJ databases">
        <title>The Genome Sequence of Loxodonta africana (African elephant).</title>
        <authorList>
            <person name="Di Palma F."/>
            <person name="Heiman D."/>
            <person name="Young S."/>
            <person name="Johnson J."/>
            <person name="Lander E.S."/>
            <person name="Lindblad-Toh K."/>
        </authorList>
    </citation>
    <scope>NUCLEOTIDE SEQUENCE [LARGE SCALE GENOMIC DNA]</scope>
    <source>
        <strain evidence="3 4">Isolate ISIS603380</strain>
    </source>
</reference>
<accession>G3TXP8</accession>
<dbReference type="Pfam" id="PF07714">
    <property type="entry name" value="PK_Tyr_Ser-Thr"/>
    <property type="match status" value="1"/>
</dbReference>
<feature type="domain" description="Serine-threonine/tyrosine-protein kinase catalytic" evidence="2">
    <location>
        <begin position="10"/>
        <end position="72"/>
    </location>
</feature>
<dbReference type="Ensembl" id="ENSLAFT00000033948.1">
    <property type="protein sequence ID" value="ENSLAFP00000020356.1"/>
    <property type="gene ID" value="ENSLAFG00000031897.1"/>
</dbReference>
<dbReference type="InterPro" id="IPR001245">
    <property type="entry name" value="Ser-Thr/Tyr_kinase_cat_dom"/>
</dbReference>
<dbReference type="HOGENOM" id="CLU_2533336_0_0_1"/>
<dbReference type="InterPro" id="IPR011009">
    <property type="entry name" value="Kinase-like_dom_sf"/>
</dbReference>
<feature type="signal peptide" evidence="1">
    <location>
        <begin position="1"/>
        <end position="22"/>
    </location>
</feature>
<reference evidence="3" key="2">
    <citation type="submission" date="2025-08" db="UniProtKB">
        <authorList>
            <consortium name="Ensembl"/>
        </authorList>
    </citation>
    <scope>IDENTIFICATION</scope>
    <source>
        <strain evidence="3">Isolate ISIS603380</strain>
    </source>
</reference>
<dbReference type="Gene3D" id="1.10.510.10">
    <property type="entry name" value="Transferase(Phosphotransferase) domain 1"/>
    <property type="match status" value="1"/>
</dbReference>
<evidence type="ECO:0000313" key="4">
    <source>
        <dbReference type="Proteomes" id="UP000007646"/>
    </source>
</evidence>
<name>G3TXP8_LOXAF</name>
<dbReference type="AlphaFoldDB" id="G3TXP8"/>
<organism evidence="3 4">
    <name type="scientific">Loxodonta africana</name>
    <name type="common">African elephant</name>
    <dbReference type="NCBI Taxonomy" id="9785"/>
    <lineage>
        <taxon>Eukaryota</taxon>
        <taxon>Metazoa</taxon>
        <taxon>Chordata</taxon>
        <taxon>Craniata</taxon>
        <taxon>Vertebrata</taxon>
        <taxon>Euteleostomi</taxon>
        <taxon>Mammalia</taxon>
        <taxon>Eutheria</taxon>
        <taxon>Afrotheria</taxon>
        <taxon>Proboscidea</taxon>
        <taxon>Elephantidae</taxon>
        <taxon>Loxodonta</taxon>
    </lineage>
</organism>
<evidence type="ECO:0000256" key="1">
    <source>
        <dbReference type="SAM" id="SignalP"/>
    </source>
</evidence>
<dbReference type="eggNOG" id="KOG0192">
    <property type="taxonomic scope" value="Eukaryota"/>
</dbReference>
<proteinExistence type="predicted"/>
<evidence type="ECO:0000259" key="2">
    <source>
        <dbReference type="Pfam" id="PF07714"/>
    </source>
</evidence>
<reference evidence="3" key="3">
    <citation type="submission" date="2025-09" db="UniProtKB">
        <authorList>
            <consortium name="Ensembl"/>
        </authorList>
    </citation>
    <scope>IDENTIFICATION</scope>
    <source>
        <strain evidence="3">Isolate ISIS603380</strain>
    </source>
</reference>
<keyword evidence="4" id="KW-1185">Reference proteome</keyword>